<dbReference type="EMBL" id="KZ679256">
    <property type="protein sequence ID" value="PTB46952.1"/>
    <property type="molecule type" value="Genomic_DNA"/>
</dbReference>
<reference evidence="2 3" key="1">
    <citation type="submission" date="2016-07" db="EMBL/GenBank/DDBJ databases">
        <title>Multiple horizontal gene transfer events from other fungi enriched the ability of initially mycotrophic Trichoderma (Ascomycota) to feed on dead plant biomass.</title>
        <authorList>
            <consortium name="DOE Joint Genome Institute"/>
            <person name="Aerts A."/>
            <person name="Atanasova L."/>
            <person name="Chenthamara K."/>
            <person name="Zhang J."/>
            <person name="Grujic M."/>
            <person name="Henrissat B."/>
            <person name="Kuo A."/>
            <person name="Salamov A."/>
            <person name="Lipzen A."/>
            <person name="Labutti K."/>
            <person name="Barry K."/>
            <person name="Miao Y."/>
            <person name="Rahimi M.J."/>
            <person name="Shen Q."/>
            <person name="Grigoriev I.V."/>
            <person name="Kubicek C.P."/>
            <person name="Druzhinina I.S."/>
        </authorList>
    </citation>
    <scope>NUCLEOTIDE SEQUENCE [LARGE SCALE GENOMIC DNA]</scope>
    <source>
        <strain evidence="2 3">CBS 433.97</strain>
    </source>
</reference>
<gene>
    <name evidence="2" type="ORF">M441DRAFT_126705</name>
</gene>
<evidence type="ECO:0000313" key="3">
    <source>
        <dbReference type="Proteomes" id="UP000240493"/>
    </source>
</evidence>
<protein>
    <submittedName>
        <fullName evidence="2">Uncharacterized protein</fullName>
    </submittedName>
</protein>
<feature type="compositionally biased region" description="Basic and acidic residues" evidence="1">
    <location>
        <begin position="420"/>
        <end position="436"/>
    </location>
</feature>
<dbReference type="STRING" id="1042311.A0A2T3ZQ71"/>
<proteinExistence type="predicted"/>
<feature type="region of interest" description="Disordered" evidence="1">
    <location>
        <begin position="1"/>
        <end position="34"/>
    </location>
</feature>
<name>A0A2T3ZQ71_TRIA4</name>
<organism evidence="2 3">
    <name type="scientific">Trichoderma asperellum (strain ATCC 204424 / CBS 433.97 / NBRC 101777)</name>
    <dbReference type="NCBI Taxonomy" id="1042311"/>
    <lineage>
        <taxon>Eukaryota</taxon>
        <taxon>Fungi</taxon>
        <taxon>Dikarya</taxon>
        <taxon>Ascomycota</taxon>
        <taxon>Pezizomycotina</taxon>
        <taxon>Sordariomycetes</taxon>
        <taxon>Hypocreomycetidae</taxon>
        <taxon>Hypocreales</taxon>
        <taxon>Hypocreaceae</taxon>
        <taxon>Trichoderma</taxon>
    </lineage>
</organism>
<accession>A0A2T3ZQ71</accession>
<dbReference type="AlphaFoldDB" id="A0A2T3ZQ71"/>
<feature type="region of interest" description="Disordered" evidence="1">
    <location>
        <begin position="98"/>
        <end position="125"/>
    </location>
</feature>
<dbReference type="OrthoDB" id="5102470at2759"/>
<evidence type="ECO:0000256" key="1">
    <source>
        <dbReference type="SAM" id="MobiDB-lite"/>
    </source>
</evidence>
<keyword evidence="3" id="KW-1185">Reference proteome</keyword>
<feature type="region of interest" description="Disordered" evidence="1">
    <location>
        <begin position="406"/>
        <end position="436"/>
    </location>
</feature>
<sequence length="436" mass="49295">MTKHASGSHLDYPSAKKKRVSDNSTGQLIPIDMERTGTSVREKLLKGIAIGFERAQNQQQQQGQQQQAAHNSQSYYEVATLQDALDKEFHVNPRILQSINSPSQSPKMMFPEEEEEEYQESNPEERREIGIHHFCRRIDQRRNTSRRLQAVMRLSNNTAFVPTGVSQASAQRGPGEEIRLFLHSACRKYGYRKLELDLLGFLHIKVSHDFKGEPLGSVPMPATARTGLRVELDAKDGGLAIYESDVPDELGRVTTWLWLKICRPLASNEQSKRFPAPDMSTDQEAWNIVAIPKSQVEVLRDEWFQRHGSSEMTNGDSVMEDAAPGSVPQGGNFQPKKRSVAMRYSRDGVPSMACSDEKGDVHWAWFDFRPDLDDSKWEVIQDAMTANSCFIHAFSKPGVGWVTVLPERPDQPKRSSGGGDVRRSSRLKHEVHLEDR</sequence>
<evidence type="ECO:0000313" key="2">
    <source>
        <dbReference type="EMBL" id="PTB46952.1"/>
    </source>
</evidence>
<dbReference type="Proteomes" id="UP000240493">
    <property type="component" value="Unassembled WGS sequence"/>
</dbReference>